<dbReference type="Proteomes" id="UP000016922">
    <property type="component" value="Unassembled WGS sequence"/>
</dbReference>
<gene>
    <name evidence="1" type="ORF">GLAREA_05070</name>
</gene>
<dbReference type="RefSeq" id="XP_008076551.1">
    <property type="nucleotide sequence ID" value="XM_008078360.1"/>
</dbReference>
<dbReference type="GeneID" id="19464125"/>
<organism evidence="1 2">
    <name type="scientific">Glarea lozoyensis (strain ATCC 20868 / MF5171)</name>
    <dbReference type="NCBI Taxonomy" id="1116229"/>
    <lineage>
        <taxon>Eukaryota</taxon>
        <taxon>Fungi</taxon>
        <taxon>Dikarya</taxon>
        <taxon>Ascomycota</taxon>
        <taxon>Pezizomycotina</taxon>
        <taxon>Leotiomycetes</taxon>
        <taxon>Helotiales</taxon>
        <taxon>Helotiaceae</taxon>
        <taxon>Glarea</taxon>
    </lineage>
</organism>
<evidence type="ECO:0000313" key="2">
    <source>
        <dbReference type="Proteomes" id="UP000016922"/>
    </source>
</evidence>
<reference evidence="1 2" key="1">
    <citation type="journal article" date="2013" name="BMC Genomics">
        <title>Genomics-driven discovery of the pneumocandin biosynthetic gene cluster in the fungus Glarea lozoyensis.</title>
        <authorList>
            <person name="Chen L."/>
            <person name="Yue Q."/>
            <person name="Zhang X."/>
            <person name="Xiang M."/>
            <person name="Wang C."/>
            <person name="Li S."/>
            <person name="Che Y."/>
            <person name="Ortiz-Lopez F.J."/>
            <person name="Bills G.F."/>
            <person name="Liu X."/>
            <person name="An Z."/>
        </authorList>
    </citation>
    <scope>NUCLEOTIDE SEQUENCE [LARGE SCALE GENOMIC DNA]</scope>
    <source>
        <strain evidence="2">ATCC 20868 / MF5171</strain>
    </source>
</reference>
<dbReference type="HOGENOM" id="CLU_2740233_0_0_1"/>
<proteinExistence type="predicted"/>
<evidence type="ECO:0000313" key="1">
    <source>
        <dbReference type="EMBL" id="EPE35733.1"/>
    </source>
</evidence>
<sequence>MNHSRSQHKHGGLAAASKFLRMARTGAAENSNAGLLVPHRFSSREHAMHTAAHGPWWYPFSSVTNKNSKAF</sequence>
<dbReference type="AlphaFoldDB" id="S3EBQ2"/>
<keyword evidence="2" id="KW-1185">Reference proteome</keyword>
<name>S3EBQ2_GLAL2</name>
<dbReference type="KEGG" id="glz:GLAREA_05070"/>
<protein>
    <submittedName>
        <fullName evidence="1">Uncharacterized protein</fullName>
    </submittedName>
</protein>
<accession>S3EBQ2</accession>
<dbReference type="EMBL" id="KE145353">
    <property type="protein sequence ID" value="EPE35733.1"/>
    <property type="molecule type" value="Genomic_DNA"/>
</dbReference>